<dbReference type="PIRSF" id="PIRSF011444">
    <property type="entry name" value="DUF1287"/>
    <property type="match status" value="1"/>
</dbReference>
<comment type="caution">
    <text evidence="1">The sequence shown here is derived from an EMBL/GenBank/DDBJ whole genome shotgun (WGS) entry which is preliminary data.</text>
</comment>
<name>A0ABW5BMX4_9PROT</name>
<dbReference type="Pfam" id="PF06940">
    <property type="entry name" value="DUF1287"/>
    <property type="match status" value="1"/>
</dbReference>
<gene>
    <name evidence="1" type="ORF">ACFSKO_11325</name>
</gene>
<evidence type="ECO:0000313" key="1">
    <source>
        <dbReference type="EMBL" id="MFD2206211.1"/>
    </source>
</evidence>
<evidence type="ECO:0000313" key="2">
    <source>
        <dbReference type="Proteomes" id="UP001597294"/>
    </source>
</evidence>
<dbReference type="Proteomes" id="UP001597294">
    <property type="component" value="Unassembled WGS sequence"/>
</dbReference>
<protein>
    <submittedName>
        <fullName evidence="1">DUF1287 domain-containing protein</fullName>
    </submittedName>
</protein>
<keyword evidence="2" id="KW-1185">Reference proteome</keyword>
<proteinExistence type="predicted"/>
<dbReference type="EMBL" id="JBHUII010000004">
    <property type="protein sequence ID" value="MFD2206211.1"/>
    <property type="molecule type" value="Genomic_DNA"/>
</dbReference>
<reference evidence="2" key="1">
    <citation type="journal article" date="2019" name="Int. J. Syst. Evol. Microbiol.">
        <title>The Global Catalogue of Microorganisms (GCM) 10K type strain sequencing project: providing services to taxonomists for standard genome sequencing and annotation.</title>
        <authorList>
            <consortium name="The Broad Institute Genomics Platform"/>
            <consortium name="The Broad Institute Genome Sequencing Center for Infectious Disease"/>
            <person name="Wu L."/>
            <person name="Ma J."/>
        </authorList>
    </citation>
    <scope>NUCLEOTIDE SEQUENCE [LARGE SCALE GENOMIC DNA]</scope>
    <source>
        <strain evidence="2">CGMCC 4.7192</strain>
    </source>
</reference>
<dbReference type="InterPro" id="IPR009706">
    <property type="entry name" value="DUF1287"/>
</dbReference>
<accession>A0ABW5BMX4</accession>
<sequence>MSWKIGGLLYTAVGIIFVFQAQAETLFGSSLAKAALERTDQSVIYDGSYHAMSYPGGDVPSDIGVCSDVVIRSYRALDIDLQKLVHEDMRASFDSYPKIWGLTSTDRNIDHRRVPNLRVFFTRHGQSIAPINDPTDYLPGDLVSWNLNESGSLPHIGIISDQKSGNGIPLVIHNIGAGPKLQDMLFDYKITGHYRYAKMK</sequence>
<organism evidence="1 2">
    <name type="scientific">Kiloniella antarctica</name>
    <dbReference type="NCBI Taxonomy" id="1550907"/>
    <lineage>
        <taxon>Bacteria</taxon>
        <taxon>Pseudomonadati</taxon>
        <taxon>Pseudomonadota</taxon>
        <taxon>Alphaproteobacteria</taxon>
        <taxon>Rhodospirillales</taxon>
        <taxon>Kiloniellaceae</taxon>
        <taxon>Kiloniella</taxon>
    </lineage>
</organism>
<dbReference type="RefSeq" id="WP_380251565.1">
    <property type="nucleotide sequence ID" value="NZ_JBHUII010000004.1"/>
</dbReference>